<dbReference type="CDD" id="cd16413">
    <property type="entry name" value="DGQHR_domain"/>
    <property type="match status" value="1"/>
</dbReference>
<organism evidence="1 2">
    <name type="scientific">Chelativorans salis</name>
    <dbReference type="NCBI Taxonomy" id="2978478"/>
    <lineage>
        <taxon>Bacteria</taxon>
        <taxon>Pseudomonadati</taxon>
        <taxon>Pseudomonadota</taxon>
        <taxon>Alphaproteobacteria</taxon>
        <taxon>Hyphomicrobiales</taxon>
        <taxon>Phyllobacteriaceae</taxon>
        <taxon>Chelativorans</taxon>
    </lineage>
</organism>
<proteinExistence type="predicted"/>
<gene>
    <name evidence="1" type="primary">dbpB</name>
    <name evidence="1" type="ORF">N5A92_15060</name>
</gene>
<keyword evidence="2" id="KW-1185">Reference proteome</keyword>
<sequence length="382" mass="42297">MSRQRADRTPMLAVRALRTRQADEIDVYSFFVPGADLLRFAEISRIHRNSDGSLHGFQRKQIRNHVRSIIEFLDQGSVLFPNAIILAISPQVVFTQSRGSKPEGDVGASQAGTLRIPIPADGAKAAWIVDGQQRSIALAEARDKSFPVPVVAFVSEDLAVHREQFILVNKARPLPPRLINELLPEVDTHLPRDLAPRRIPSAIVNLLATVPESPFRGLISRMSDENAGATVVVDTALVRAVRNSINSPLGALAPYKASSSQEADCTAMMRVLLAFWSAVADVFPEAWGKPPTQSRLMHSAGIEAMGYLMDRVMARAATESDMRRHALEALSRIAPYCCWTSGRWPDIDRDWNDIQNVGRDIRLLSEQLARLDHAYSMARVAQ</sequence>
<dbReference type="NCBIfam" id="TIGR03187">
    <property type="entry name" value="DGQHR"/>
    <property type="match status" value="1"/>
</dbReference>
<dbReference type="InterPro" id="IPR017642">
    <property type="entry name" value="DNA_S_mod_DndB"/>
</dbReference>
<dbReference type="EMBL" id="JAOCZP010000004">
    <property type="protein sequence ID" value="MCT7376354.1"/>
    <property type="molecule type" value="Genomic_DNA"/>
</dbReference>
<dbReference type="RefSeq" id="WP_260904204.1">
    <property type="nucleotide sequence ID" value="NZ_JAOCZP010000004.1"/>
</dbReference>
<evidence type="ECO:0000313" key="1">
    <source>
        <dbReference type="EMBL" id="MCT7376354.1"/>
    </source>
</evidence>
<reference evidence="1 2" key="1">
    <citation type="submission" date="2022-09" db="EMBL/GenBank/DDBJ databases">
        <title>Chelativorans salina sp. nov., a novel slightly halophilic bacterium isolated from a saline lake sediment enrichment.</title>
        <authorList>
            <person name="Gao L."/>
            <person name="Fang B.-Z."/>
            <person name="Li W.-J."/>
        </authorList>
    </citation>
    <scope>NUCLEOTIDE SEQUENCE [LARGE SCALE GENOMIC DNA]</scope>
    <source>
        <strain evidence="1 2">EGI FJ00035</strain>
    </source>
</reference>
<dbReference type="InterPro" id="IPR017601">
    <property type="entry name" value="DGQHR-contain_dom"/>
</dbReference>
<dbReference type="Proteomes" id="UP001320831">
    <property type="component" value="Unassembled WGS sequence"/>
</dbReference>
<evidence type="ECO:0000313" key="2">
    <source>
        <dbReference type="Proteomes" id="UP001320831"/>
    </source>
</evidence>
<dbReference type="NCBIfam" id="NF041060">
    <property type="entry name" value="DpdB"/>
    <property type="match status" value="1"/>
</dbReference>
<dbReference type="Pfam" id="PF14072">
    <property type="entry name" value="DndB"/>
    <property type="match status" value="1"/>
</dbReference>
<protein>
    <submittedName>
        <fullName evidence="1">DGQHR domain-containing protein DpdB</fullName>
    </submittedName>
</protein>
<accession>A0ABT2LT45</accession>
<name>A0ABT2LT45_9HYPH</name>
<comment type="caution">
    <text evidence="1">The sequence shown here is derived from an EMBL/GenBank/DDBJ whole genome shotgun (WGS) entry which is preliminary data.</text>
</comment>